<feature type="coiled-coil region" evidence="1">
    <location>
        <begin position="327"/>
        <end position="354"/>
    </location>
</feature>
<evidence type="ECO:0000256" key="1">
    <source>
        <dbReference type="SAM" id="Coils"/>
    </source>
</evidence>
<evidence type="ECO:0000313" key="3">
    <source>
        <dbReference type="EMBL" id="TCB96401.1"/>
    </source>
</evidence>
<dbReference type="Proteomes" id="UP000291793">
    <property type="component" value="Unassembled WGS sequence"/>
</dbReference>
<evidence type="ECO:0000256" key="2">
    <source>
        <dbReference type="SAM" id="MobiDB-lite"/>
    </source>
</evidence>
<reference evidence="3 4" key="1">
    <citation type="submission" date="2019-02" db="EMBL/GenBank/DDBJ databases">
        <title>The draft genome of Kosakonia quasisacchari strain WCHKQ120001.</title>
        <authorList>
            <person name="Wang C."/>
            <person name="Feng Y."/>
            <person name="Zong Z."/>
        </authorList>
    </citation>
    <scope>NUCLEOTIDE SEQUENCE [LARGE SCALE GENOMIC DNA]</scope>
    <source>
        <strain evidence="3 4">WCHKQ120001</strain>
    </source>
</reference>
<dbReference type="OrthoDB" id="9777694at2"/>
<keyword evidence="4" id="KW-1185">Reference proteome</keyword>
<protein>
    <submittedName>
        <fullName evidence="3">Uncharacterized protein</fullName>
    </submittedName>
</protein>
<accession>A0A4R0GLQ9</accession>
<gene>
    <name evidence="3" type="ORF">E0L21_23915</name>
</gene>
<comment type="caution">
    <text evidence="3">The sequence shown here is derived from an EMBL/GenBank/DDBJ whole genome shotgun (WGS) entry which is preliminary data.</text>
</comment>
<evidence type="ECO:0000313" key="4">
    <source>
        <dbReference type="Proteomes" id="UP000291793"/>
    </source>
</evidence>
<keyword evidence="1" id="KW-0175">Coiled coil</keyword>
<organism evidence="3 4">
    <name type="scientific">Kosakonia quasisacchari</name>
    <dbReference type="NCBI Taxonomy" id="2529380"/>
    <lineage>
        <taxon>Bacteria</taxon>
        <taxon>Pseudomonadati</taxon>
        <taxon>Pseudomonadota</taxon>
        <taxon>Gammaproteobacteria</taxon>
        <taxon>Enterobacterales</taxon>
        <taxon>Enterobacteriaceae</taxon>
        <taxon>Kosakonia</taxon>
    </lineage>
</organism>
<proteinExistence type="predicted"/>
<sequence>MSRNPQSRTIQTLPGDREALYNLVWRESAERIASLCNISIEGIARRCAELQIPRPLSGYWKALEKGTAPAIPPLPALKQGRGVKDGQKDTPSVRPPATVFAKKVSGATKQLVLGSGNVYGLIHDLTTYLPVSTVTRDGYYKPAKKKLLDVHVSATGFESAIKFLRQFFDALAKHGYRVRLADRSEDFHRAEIDIREDPQEAGIHWVNLWRPFSASIICTGDMHFAFTLAEMTEYVPAKLVKDRYVRDEKMVRWSRGKNANLFLNASKHTLPSGRFLLQLYSPYPDAQWERQFRQTKQFGLISQISAMILTMQEAVPLISKQLEEARINAEKWRIQRQQERVISLEKERIRREEEAYSASRTELKSIMAQWTEDKRLEQFFREAEQDAASLDEQQKSLVMERLQLARQFVSGDTAVQRLLKWKTPQELLGKK</sequence>
<name>A0A4R0GLQ9_9ENTR</name>
<dbReference type="AlphaFoldDB" id="A0A4R0GLQ9"/>
<dbReference type="RefSeq" id="WP_131413726.1">
    <property type="nucleotide sequence ID" value="NZ_SJOP01000038.1"/>
</dbReference>
<dbReference type="EMBL" id="SJOP01000038">
    <property type="protein sequence ID" value="TCB96401.1"/>
    <property type="molecule type" value="Genomic_DNA"/>
</dbReference>
<feature type="region of interest" description="Disordered" evidence="2">
    <location>
        <begin position="74"/>
        <end position="94"/>
    </location>
</feature>